<keyword evidence="3" id="KW-1185">Reference proteome</keyword>
<dbReference type="Proteomes" id="UP001626603">
    <property type="component" value="Chromosome"/>
</dbReference>
<proteinExistence type="predicted"/>
<protein>
    <submittedName>
        <fullName evidence="2">Uncharacterized protein</fullName>
    </submittedName>
</protein>
<accession>A0ABD8A7L9</accession>
<dbReference type="AlphaFoldDB" id="A0ABD8A7L9"/>
<evidence type="ECO:0000313" key="2">
    <source>
        <dbReference type="EMBL" id="WOX55521.1"/>
    </source>
</evidence>
<reference evidence="2 3" key="1">
    <citation type="submission" date="2023-10" db="EMBL/GenBank/DDBJ databases">
        <title>The complete genome sequence of Methanoculleus palmolei DSM 4273.</title>
        <authorList>
            <person name="Lai S.-J."/>
            <person name="You Y.-T."/>
            <person name="Chen S.-C."/>
        </authorList>
    </citation>
    <scope>NUCLEOTIDE SEQUENCE [LARGE SCALE GENOMIC DNA]</scope>
    <source>
        <strain evidence="2 3">DSM 4273</strain>
    </source>
</reference>
<feature type="region of interest" description="Disordered" evidence="1">
    <location>
        <begin position="1"/>
        <end position="21"/>
    </location>
</feature>
<dbReference type="EMBL" id="CP137641">
    <property type="protein sequence ID" value="WOX55521.1"/>
    <property type="molecule type" value="Genomic_DNA"/>
</dbReference>
<sequence length="225" mass="25848">MREVVPKHLSREGAPSKNSVLLMHPPSRRVHLPGPSKNFVLLMHPPSRRVHLPGPSKNFVLLMHPPFRRVHLPGPSKNFVLLMHPPFRRVHLPGPSKNFVLLMHPPFRRVHLPGPSKNFVLLMHPPFRRVHLETRRVSQTPAVPAVAPRVTMPGGKPCRQFDARDYSIFREDVSEYSELYESSATLFTEEPFGFFLPGTLQPRRALRSGRRLMRPYADNLTPLSW</sequence>
<evidence type="ECO:0000256" key="1">
    <source>
        <dbReference type="SAM" id="MobiDB-lite"/>
    </source>
</evidence>
<gene>
    <name evidence="2" type="ORF">R6Y95_08615</name>
</gene>
<name>A0ABD8A7L9_9EURY</name>
<evidence type="ECO:0000313" key="3">
    <source>
        <dbReference type="Proteomes" id="UP001626603"/>
    </source>
</evidence>
<organism evidence="2 3">
    <name type="scientific">Methanoculleus palmolei</name>
    <dbReference type="NCBI Taxonomy" id="72612"/>
    <lineage>
        <taxon>Archaea</taxon>
        <taxon>Methanobacteriati</taxon>
        <taxon>Methanobacteriota</taxon>
        <taxon>Stenosarchaea group</taxon>
        <taxon>Methanomicrobia</taxon>
        <taxon>Methanomicrobiales</taxon>
        <taxon>Methanomicrobiaceae</taxon>
        <taxon>Methanoculleus</taxon>
    </lineage>
</organism>
<feature type="compositionally biased region" description="Basic and acidic residues" evidence="1">
    <location>
        <begin position="1"/>
        <end position="11"/>
    </location>
</feature>